<comment type="pathway">
    <text evidence="1">Cofactor biosynthesis; adenosylcobalamin biosynthesis.</text>
</comment>
<evidence type="ECO:0000256" key="3">
    <source>
        <dbReference type="ARBA" id="ARBA00022603"/>
    </source>
</evidence>
<dbReference type="InterPro" id="IPR002750">
    <property type="entry name" value="CobE/GbiG_C"/>
</dbReference>
<dbReference type="OrthoDB" id="9815856at2"/>
<dbReference type="AlphaFoldDB" id="A0A1T5GMZ3"/>
<dbReference type="InterPro" id="IPR035996">
    <property type="entry name" value="4pyrrol_Methylase_sf"/>
</dbReference>
<comment type="similarity">
    <text evidence="2 6">Belongs to the precorrin methyltransferase family.</text>
</comment>
<evidence type="ECO:0000259" key="7">
    <source>
        <dbReference type="Pfam" id="PF00590"/>
    </source>
</evidence>
<sequence>MQSKIAIISFSNAGSDLALRLCSYGLKADCFSSKEVNVGELFNSRNAIVFIGALGICVRQIAPFLKNKITDPAIINVDVNGHYVQPVTGGHRGGANQLANEIAALLGAIPVITTVSDTTSLWSLDMFSQRYGWKMESRSSLTKLMAAFVNEQSTALLLEARDNGTLFLEESLPEHVTCFFDYKDVDVNKFEVIIAVTPYLRPLGDKVIYYRPKMLHLGMGCQKDINSEVLKNSVDSFLKESGFSPLSVASVGTVELKKDEMALNYLADSFGTKLTIFSAEELACYDSNSPSDFVNDVTGTPSVSEAAAFKLGNNFPVITKHTLKVNDKFATISLSICNDRERKGFIEIVGAGPGDPLFITVRGKMILQTADLILYAGSLVPIELTHYAKPGCTVRSSAAMDLPHQIELMKSFTDRGLLVARLHTGDPCIYGAIQEQMAELDKHKIPYRITPGVSSFQAAAAALKSQFTIPDETQTIILTRGEGRTPVPEREQLNKLAQSQSTLCIFLSATLAEKVQQQLLEHYPANTPVAICHKLTWKDEKIWHCELINLAATVAQNKLTLTTLIVVGKAINNREGLSRLYAPEFKHLYR</sequence>
<dbReference type="EMBL" id="FUYV01000010">
    <property type="protein sequence ID" value="SKC09690.1"/>
    <property type="molecule type" value="Genomic_DNA"/>
</dbReference>
<dbReference type="GO" id="GO:0032259">
    <property type="term" value="P:methylation"/>
    <property type="evidence" value="ECO:0007669"/>
    <property type="project" value="UniProtKB-KW"/>
</dbReference>
<evidence type="ECO:0000256" key="2">
    <source>
        <dbReference type="ARBA" id="ARBA00005879"/>
    </source>
</evidence>
<evidence type="ECO:0000256" key="4">
    <source>
        <dbReference type="ARBA" id="ARBA00022679"/>
    </source>
</evidence>
<accession>A0A1T5GMZ3</accession>
<gene>
    <name evidence="11" type="ORF">SAMN03080601_01877</name>
</gene>
<dbReference type="InterPro" id="IPR006362">
    <property type="entry name" value="Cbl_synth_CobM/CibF"/>
</dbReference>
<dbReference type="InterPro" id="IPR003043">
    <property type="entry name" value="Uropor_MeTrfase_CS"/>
</dbReference>
<protein>
    <submittedName>
        <fullName evidence="11">Precorrin-4 C11-methyltransferase</fullName>
    </submittedName>
</protein>
<evidence type="ECO:0000313" key="11">
    <source>
        <dbReference type="EMBL" id="SKC09690.1"/>
    </source>
</evidence>
<dbReference type="InterPro" id="IPR051810">
    <property type="entry name" value="Precorrin_MeTrfase"/>
</dbReference>
<dbReference type="PROSITE" id="PS00839">
    <property type="entry name" value="SUMT_1"/>
    <property type="match status" value="1"/>
</dbReference>
<feature type="domain" description="Cobalamin synthesis G N-terminal" evidence="9">
    <location>
        <begin position="39"/>
        <end position="117"/>
    </location>
</feature>
<evidence type="ECO:0000259" key="9">
    <source>
        <dbReference type="Pfam" id="PF11760"/>
    </source>
</evidence>
<dbReference type="SUPFAM" id="SSF53790">
    <property type="entry name" value="Tetrapyrrole methylase"/>
    <property type="match status" value="1"/>
</dbReference>
<dbReference type="InterPro" id="IPR038029">
    <property type="entry name" value="GbiG_N_sf"/>
</dbReference>
<dbReference type="KEGG" id="asx:CDL62_03460"/>
<dbReference type="PANTHER" id="PTHR47036:SF1">
    <property type="entry name" value="COBALT-FACTOR III C(17)-METHYLTRANSFERASE-RELATED"/>
    <property type="match status" value="1"/>
</dbReference>
<dbReference type="InterPro" id="IPR014777">
    <property type="entry name" value="4pyrrole_Mease_sub1"/>
</dbReference>
<dbReference type="Proteomes" id="UP000191055">
    <property type="component" value="Unassembled WGS sequence"/>
</dbReference>
<dbReference type="Gene3D" id="3.40.50.11220">
    <property type="match status" value="1"/>
</dbReference>
<dbReference type="InterPro" id="IPR021744">
    <property type="entry name" value="CbiG_N"/>
</dbReference>
<dbReference type="PANTHER" id="PTHR47036">
    <property type="entry name" value="COBALT-FACTOR III C(17)-METHYLTRANSFERASE-RELATED"/>
    <property type="match status" value="1"/>
</dbReference>
<keyword evidence="3 6" id="KW-0489">Methyltransferase</keyword>
<dbReference type="Pfam" id="PF11760">
    <property type="entry name" value="CbiG_N"/>
    <property type="match status" value="1"/>
</dbReference>
<evidence type="ECO:0000313" key="12">
    <source>
        <dbReference type="Proteomes" id="UP000191055"/>
    </source>
</evidence>
<dbReference type="InterPro" id="IPR036518">
    <property type="entry name" value="CobE/GbiG_C_sf"/>
</dbReference>
<dbReference type="InterPro" id="IPR014776">
    <property type="entry name" value="4pyrrole_Mease_sub2"/>
</dbReference>
<dbReference type="InterPro" id="IPR021745">
    <property type="entry name" value="CbiG_mid"/>
</dbReference>
<dbReference type="PROSITE" id="PS00840">
    <property type="entry name" value="SUMT_2"/>
    <property type="match status" value="1"/>
</dbReference>
<keyword evidence="12" id="KW-1185">Reference proteome</keyword>
<evidence type="ECO:0000256" key="5">
    <source>
        <dbReference type="ARBA" id="ARBA00022691"/>
    </source>
</evidence>
<feature type="domain" description="CobE/GbiG C-terminal" evidence="8">
    <location>
        <begin position="215"/>
        <end position="318"/>
    </location>
</feature>
<dbReference type="Pfam" id="PF00590">
    <property type="entry name" value="TP_methylase"/>
    <property type="match status" value="1"/>
</dbReference>
<dbReference type="SUPFAM" id="SSF159672">
    <property type="entry name" value="CbiG N-terminal domain-like"/>
    <property type="match status" value="1"/>
</dbReference>
<proteinExistence type="inferred from homology"/>
<evidence type="ECO:0000256" key="6">
    <source>
        <dbReference type="RuleBase" id="RU003960"/>
    </source>
</evidence>
<dbReference type="UniPathway" id="UPA00148"/>
<dbReference type="SUPFAM" id="SSF159664">
    <property type="entry name" value="CobE/GbiG C-terminal domain-like"/>
    <property type="match status" value="1"/>
</dbReference>
<dbReference type="GO" id="GO:0046026">
    <property type="term" value="F:precorrin-4 C11-methyltransferase activity"/>
    <property type="evidence" value="ECO:0007669"/>
    <property type="project" value="InterPro"/>
</dbReference>
<dbReference type="Gene3D" id="3.40.1010.10">
    <property type="entry name" value="Cobalt-precorrin-4 Transmethylase, Domain 1"/>
    <property type="match status" value="1"/>
</dbReference>
<evidence type="ECO:0000259" key="10">
    <source>
        <dbReference type="Pfam" id="PF11761"/>
    </source>
</evidence>
<dbReference type="STRING" id="889453.SAMN03080601_01877"/>
<feature type="domain" description="Cobalamin biosynthesis central region" evidence="10">
    <location>
        <begin position="122"/>
        <end position="212"/>
    </location>
</feature>
<dbReference type="GO" id="GO:0009236">
    <property type="term" value="P:cobalamin biosynthetic process"/>
    <property type="evidence" value="ECO:0007669"/>
    <property type="project" value="UniProtKB-UniPathway"/>
</dbReference>
<dbReference type="CDD" id="cd11641">
    <property type="entry name" value="Precorrin-4_C11-MT"/>
    <property type="match status" value="1"/>
</dbReference>
<keyword evidence="5" id="KW-0949">S-adenosyl-L-methionine</keyword>
<keyword evidence="4 6" id="KW-0808">Transferase</keyword>
<evidence type="ECO:0000259" key="8">
    <source>
        <dbReference type="Pfam" id="PF01890"/>
    </source>
</evidence>
<dbReference type="InterPro" id="IPR000878">
    <property type="entry name" value="4pyrrol_Mease"/>
</dbReference>
<dbReference type="Pfam" id="PF11761">
    <property type="entry name" value="CbiG_mid"/>
    <property type="match status" value="1"/>
</dbReference>
<organism evidence="11 12">
    <name type="scientific">Alkalitalea saponilacus</name>
    <dbReference type="NCBI Taxonomy" id="889453"/>
    <lineage>
        <taxon>Bacteria</taxon>
        <taxon>Pseudomonadati</taxon>
        <taxon>Bacteroidota</taxon>
        <taxon>Bacteroidia</taxon>
        <taxon>Marinilabiliales</taxon>
        <taxon>Marinilabiliaceae</taxon>
        <taxon>Alkalitalea</taxon>
    </lineage>
</organism>
<dbReference type="RefSeq" id="WP_079557624.1">
    <property type="nucleotide sequence ID" value="NZ_CP021904.1"/>
</dbReference>
<dbReference type="NCBIfam" id="TIGR01465">
    <property type="entry name" value="cobM_cbiF"/>
    <property type="match status" value="1"/>
</dbReference>
<name>A0A1T5GMZ3_9BACT</name>
<dbReference type="Gene3D" id="3.30.420.180">
    <property type="entry name" value="CobE/GbiG C-terminal domain"/>
    <property type="match status" value="1"/>
</dbReference>
<dbReference type="Pfam" id="PF01890">
    <property type="entry name" value="CbiG_C"/>
    <property type="match status" value="1"/>
</dbReference>
<feature type="domain" description="Tetrapyrrole methylase" evidence="7">
    <location>
        <begin position="348"/>
        <end position="548"/>
    </location>
</feature>
<dbReference type="Gene3D" id="3.30.950.10">
    <property type="entry name" value="Methyltransferase, Cobalt-precorrin-4 Transmethylase, Domain 2"/>
    <property type="match status" value="1"/>
</dbReference>
<reference evidence="11 12" key="1">
    <citation type="submission" date="2017-02" db="EMBL/GenBank/DDBJ databases">
        <authorList>
            <person name="Peterson S.W."/>
        </authorList>
    </citation>
    <scope>NUCLEOTIDE SEQUENCE [LARGE SCALE GENOMIC DNA]</scope>
    <source>
        <strain evidence="11 12">DSM 24412</strain>
    </source>
</reference>
<evidence type="ECO:0000256" key="1">
    <source>
        <dbReference type="ARBA" id="ARBA00004953"/>
    </source>
</evidence>